<gene>
    <name evidence="2" type="ORF">ALTATR162_LOCUS6827</name>
</gene>
<protein>
    <recommendedName>
        <fullName evidence="4">Tetratricopeptide repeat domain-containing protein</fullName>
    </recommendedName>
</protein>
<dbReference type="Gene3D" id="1.25.40.10">
    <property type="entry name" value="Tetratricopeptide repeat domain"/>
    <property type="match status" value="2"/>
</dbReference>
<comment type="caution">
    <text evidence="2">The sequence shown here is derived from an EMBL/GenBank/DDBJ whole genome shotgun (WGS) entry which is preliminary data.</text>
</comment>
<dbReference type="Proteomes" id="UP000676310">
    <property type="component" value="Unassembled WGS sequence"/>
</dbReference>
<dbReference type="AlphaFoldDB" id="A0A8J2ICH1"/>
<dbReference type="EMBL" id="CAJRGZ010000019">
    <property type="protein sequence ID" value="CAG5165692.1"/>
    <property type="molecule type" value="Genomic_DNA"/>
</dbReference>
<evidence type="ECO:0000313" key="3">
    <source>
        <dbReference type="Proteomes" id="UP000676310"/>
    </source>
</evidence>
<dbReference type="SUPFAM" id="SSF48452">
    <property type="entry name" value="TPR-like"/>
    <property type="match status" value="2"/>
</dbReference>
<dbReference type="Pfam" id="PF13424">
    <property type="entry name" value="TPR_12"/>
    <property type="match status" value="1"/>
</dbReference>
<proteinExistence type="predicted"/>
<dbReference type="RefSeq" id="XP_043170387.1">
    <property type="nucleotide sequence ID" value="XM_043314452.1"/>
</dbReference>
<dbReference type="PANTHER" id="PTHR46082">
    <property type="entry name" value="ATP/GTP-BINDING PROTEIN-RELATED"/>
    <property type="match status" value="1"/>
</dbReference>
<evidence type="ECO:0000256" key="1">
    <source>
        <dbReference type="SAM" id="Coils"/>
    </source>
</evidence>
<organism evidence="2 3">
    <name type="scientific">Alternaria atra</name>
    <dbReference type="NCBI Taxonomy" id="119953"/>
    <lineage>
        <taxon>Eukaryota</taxon>
        <taxon>Fungi</taxon>
        <taxon>Dikarya</taxon>
        <taxon>Ascomycota</taxon>
        <taxon>Pezizomycotina</taxon>
        <taxon>Dothideomycetes</taxon>
        <taxon>Pleosporomycetidae</taxon>
        <taxon>Pleosporales</taxon>
        <taxon>Pleosporineae</taxon>
        <taxon>Pleosporaceae</taxon>
        <taxon>Alternaria</taxon>
        <taxon>Alternaria sect. Ulocladioides</taxon>
    </lineage>
</organism>
<evidence type="ECO:0000313" key="2">
    <source>
        <dbReference type="EMBL" id="CAG5165692.1"/>
    </source>
</evidence>
<dbReference type="OrthoDB" id="5086500at2759"/>
<dbReference type="InterPro" id="IPR011990">
    <property type="entry name" value="TPR-like_helical_dom_sf"/>
</dbReference>
<dbReference type="SUPFAM" id="SSF52540">
    <property type="entry name" value="P-loop containing nucleoside triphosphate hydrolases"/>
    <property type="match status" value="1"/>
</dbReference>
<evidence type="ECO:0008006" key="4">
    <source>
        <dbReference type="Google" id="ProtNLM"/>
    </source>
</evidence>
<name>A0A8J2ICH1_9PLEO</name>
<sequence>MADPVSLVAAGVGIADVAFRLIVYLKDVKAAAKTIDEDIEGLINEVEGLQKVHGHLEKEYLNSVTNIEMGDDERSLWTSTGQTLKNGQKLTEKLEASVKSIYGDHKLITGKLDGWDKSRRKKSKDGMISGLRDQINTYQGALQMLLGFISMQSARENHKDQNAQLEQLAVGLQELKSRMEQAQHTSLPSYENVTNTTAYRDFNIESVSVVNQLGIAINNIAHNPASDAPVTNEHFDIPKPVDPFYTGRGEYAERLRNWMLPSASPKQRGATASKAEQKRFVVYGLGGAGKTQFCSKFAEDNRHYFWGVFWVDGSSPSRLIQTFSQNVSKIGKVDFNVNAALHWLSNLSRPWLLIIDNADDPDLKLADYFPRGNRGHVLVTTRDPGKKAYGTAGDRFFEFQGLSTSDASSLLLRAAGQTEPWGTVVSNIALSIAKALGYLALAITHAGRAIREEYCRLSEYLHYYERQWEQTRQNRLPVKDKDAADELSVFSTFELNREAIERRATRASRDALQLLDTFAFLHNQDIRYDLLKRAIENAQVEHLKEVEDKTKEGQYKAVKPASDWSTWCKEHAFLVLAYFYQNRSPPVLPGIIREGRNERVMDEDRLRLALRQLTQFSLIIKSQNSESYSMHPLVHKWARERPGMSIAAQGVWSEAAAMLLSHCVLIPPLGNTEEEEDIRKYILPHVDHVRQCQQSIEQRMRDKRMARMKPWPVFDGGFDRGKAMTYAKFSLVYMQNGRWEEAKRLQTAVKDFTTQVLGLKHPVTRRVTRLLATTLFHLGESEHSAKMEKEVLDACVLFLGVDHRETLVAKFALGKSLFLQGKFSQAKLLQEEAVEGLTRLVGLDQEDTLDAIDWLGQTLLMFFTEEHVNRARQLFVKASEGMEKLHGDEHTRTLEAREHLCTSAIRTRNKQHLDQAHAMMNQILETRKRKLGKEHAYTLLAMVNLALVKCEMGMIHEAEVLIQHGLPIAARNLGDGHIAYLWGRYHLGRIWVIQERWEEAESHLLDVTERQRHTLQGRGEIHPDRIGGLIELATVYNALGKFQECERVTDEALAALTRISTTEHPVAKKLKEDRMVWRERRGHSTENPLVVDKPQTIKERIEIGHVHRSFTL</sequence>
<reference evidence="2" key="1">
    <citation type="submission" date="2021-05" db="EMBL/GenBank/DDBJ databases">
        <authorList>
            <person name="Stam R."/>
        </authorList>
    </citation>
    <scope>NUCLEOTIDE SEQUENCE</scope>
    <source>
        <strain evidence="2">CS162</strain>
    </source>
</reference>
<dbReference type="Gene3D" id="3.40.50.300">
    <property type="entry name" value="P-loop containing nucleotide triphosphate hydrolases"/>
    <property type="match status" value="1"/>
</dbReference>
<keyword evidence="1" id="KW-0175">Coiled coil</keyword>
<dbReference type="InterPro" id="IPR027417">
    <property type="entry name" value="P-loop_NTPase"/>
</dbReference>
<feature type="coiled-coil region" evidence="1">
    <location>
        <begin position="155"/>
        <end position="185"/>
    </location>
</feature>
<dbReference type="Pfam" id="PF13374">
    <property type="entry name" value="TPR_10"/>
    <property type="match status" value="1"/>
</dbReference>
<dbReference type="GeneID" id="67018759"/>
<dbReference type="PANTHER" id="PTHR46082:SF6">
    <property type="entry name" value="AAA+ ATPASE DOMAIN-CONTAINING PROTEIN-RELATED"/>
    <property type="match status" value="1"/>
</dbReference>
<keyword evidence="3" id="KW-1185">Reference proteome</keyword>
<feature type="coiled-coil region" evidence="1">
    <location>
        <begin position="25"/>
        <end position="59"/>
    </location>
</feature>
<dbReference type="InterPro" id="IPR053137">
    <property type="entry name" value="NLR-like"/>
</dbReference>
<accession>A0A8J2ICH1</accession>